<dbReference type="PROSITE" id="PS00138">
    <property type="entry name" value="SUBTILASE_SER"/>
    <property type="match status" value="1"/>
</dbReference>
<protein>
    <submittedName>
        <fullName evidence="8">S8 family serine peptidase</fullName>
    </submittedName>
</protein>
<feature type="active site" description="Charge relay system" evidence="5">
    <location>
        <position position="212"/>
    </location>
</feature>
<comment type="caution">
    <text evidence="8">The sequence shown here is derived from an EMBL/GenBank/DDBJ whole genome shotgun (WGS) entry which is preliminary data.</text>
</comment>
<feature type="active site" description="Charge relay system" evidence="5">
    <location>
        <position position="157"/>
    </location>
</feature>
<dbReference type="InterPro" id="IPR026444">
    <property type="entry name" value="Secre_tail"/>
</dbReference>
<keyword evidence="9" id="KW-1185">Reference proteome</keyword>
<dbReference type="InterPro" id="IPR000601">
    <property type="entry name" value="PKD_dom"/>
</dbReference>
<keyword evidence="6" id="KW-0732">Signal</keyword>
<evidence type="ECO:0000256" key="5">
    <source>
        <dbReference type="PROSITE-ProRule" id="PRU01240"/>
    </source>
</evidence>
<dbReference type="EMBL" id="JBIPKE010000015">
    <property type="protein sequence ID" value="MFH6983688.1"/>
    <property type="molecule type" value="Genomic_DNA"/>
</dbReference>
<evidence type="ECO:0000313" key="8">
    <source>
        <dbReference type="EMBL" id="MFH6983688.1"/>
    </source>
</evidence>
<evidence type="ECO:0000256" key="6">
    <source>
        <dbReference type="SAM" id="SignalP"/>
    </source>
</evidence>
<dbReference type="Gene3D" id="3.40.50.200">
    <property type="entry name" value="Peptidase S8/S53 domain"/>
    <property type="match status" value="1"/>
</dbReference>
<dbReference type="PROSITE" id="PS51892">
    <property type="entry name" value="SUBTILASE"/>
    <property type="match status" value="1"/>
</dbReference>
<dbReference type="InterPro" id="IPR023828">
    <property type="entry name" value="Peptidase_S8_Ser-AS"/>
</dbReference>
<dbReference type="InterPro" id="IPR000209">
    <property type="entry name" value="Peptidase_S8/S53_dom"/>
</dbReference>
<dbReference type="PROSITE" id="PS50093">
    <property type="entry name" value="PKD"/>
    <property type="match status" value="1"/>
</dbReference>
<dbReference type="Pfam" id="PF00082">
    <property type="entry name" value="Peptidase_S8"/>
    <property type="match status" value="1"/>
</dbReference>
<keyword evidence="4 5" id="KW-0720">Serine protease</keyword>
<evidence type="ECO:0000256" key="4">
    <source>
        <dbReference type="ARBA" id="ARBA00022825"/>
    </source>
</evidence>
<dbReference type="InterPro" id="IPR022409">
    <property type="entry name" value="PKD/Chitinase_dom"/>
</dbReference>
<dbReference type="InterPro" id="IPR015500">
    <property type="entry name" value="Peptidase_S8_subtilisin-rel"/>
</dbReference>
<dbReference type="Pfam" id="PF18962">
    <property type="entry name" value="Por_Secre_tail"/>
    <property type="match status" value="1"/>
</dbReference>
<organism evidence="8 9">
    <name type="scientific">Marinoscillum luteum</name>
    <dbReference type="NCBI Taxonomy" id="861051"/>
    <lineage>
        <taxon>Bacteria</taxon>
        <taxon>Pseudomonadati</taxon>
        <taxon>Bacteroidota</taxon>
        <taxon>Cytophagia</taxon>
        <taxon>Cytophagales</taxon>
        <taxon>Reichenbachiellaceae</taxon>
        <taxon>Marinoscillum</taxon>
    </lineage>
</organism>
<dbReference type="Pfam" id="PF18911">
    <property type="entry name" value="PKD_4"/>
    <property type="match status" value="1"/>
</dbReference>
<dbReference type="CDD" id="cd00146">
    <property type="entry name" value="PKD"/>
    <property type="match status" value="1"/>
</dbReference>
<dbReference type="SUPFAM" id="SSF49299">
    <property type="entry name" value="PKD domain"/>
    <property type="match status" value="2"/>
</dbReference>
<dbReference type="InterPro" id="IPR035986">
    <property type="entry name" value="PKD_dom_sf"/>
</dbReference>
<feature type="signal peptide" evidence="6">
    <location>
        <begin position="1"/>
        <end position="22"/>
    </location>
</feature>
<dbReference type="InterPro" id="IPR013783">
    <property type="entry name" value="Ig-like_fold"/>
</dbReference>
<evidence type="ECO:0000259" key="7">
    <source>
        <dbReference type="PROSITE" id="PS50093"/>
    </source>
</evidence>
<dbReference type="PANTHER" id="PTHR43399">
    <property type="entry name" value="SUBTILISIN-RELATED"/>
    <property type="match status" value="1"/>
</dbReference>
<keyword evidence="3 5" id="KW-0378">Hydrolase</keyword>
<evidence type="ECO:0000313" key="9">
    <source>
        <dbReference type="Proteomes" id="UP001610063"/>
    </source>
</evidence>
<dbReference type="SMART" id="SM00089">
    <property type="entry name" value="PKD"/>
    <property type="match status" value="3"/>
</dbReference>
<keyword evidence="2 5" id="KW-0645">Protease</keyword>
<comment type="similarity">
    <text evidence="1 5">Belongs to the peptidase S8 family.</text>
</comment>
<dbReference type="Proteomes" id="UP001610063">
    <property type="component" value="Unassembled WGS sequence"/>
</dbReference>
<evidence type="ECO:0000256" key="1">
    <source>
        <dbReference type="ARBA" id="ARBA00011073"/>
    </source>
</evidence>
<name>A0ABW7N7U3_9BACT</name>
<dbReference type="InterPro" id="IPR051048">
    <property type="entry name" value="Peptidase_S8/S53_subtilisin"/>
</dbReference>
<dbReference type="SUPFAM" id="SSF52743">
    <property type="entry name" value="Subtilisin-like"/>
    <property type="match status" value="1"/>
</dbReference>
<feature type="chain" id="PRO_5046795200" evidence="6">
    <location>
        <begin position="23"/>
        <end position="1382"/>
    </location>
</feature>
<accession>A0ABW7N7U3</accession>
<dbReference type="NCBIfam" id="TIGR04183">
    <property type="entry name" value="Por_Secre_tail"/>
    <property type="match status" value="1"/>
</dbReference>
<dbReference type="Gene3D" id="2.60.40.10">
    <property type="entry name" value="Immunoglobulins"/>
    <property type="match status" value="2"/>
</dbReference>
<dbReference type="InterPro" id="IPR036852">
    <property type="entry name" value="Peptidase_S8/S53_dom_sf"/>
</dbReference>
<evidence type="ECO:0000256" key="3">
    <source>
        <dbReference type="ARBA" id="ARBA00022801"/>
    </source>
</evidence>
<gene>
    <name evidence="8" type="ORF">ACHKAR_09570</name>
</gene>
<proteinExistence type="inferred from homology"/>
<evidence type="ECO:0000256" key="2">
    <source>
        <dbReference type="ARBA" id="ARBA00022670"/>
    </source>
</evidence>
<reference evidence="8 9" key="1">
    <citation type="journal article" date="2013" name="Int. J. Syst. Evol. Microbiol.">
        <title>Marinoscillum luteum sp. nov., isolated from marine sediment.</title>
        <authorList>
            <person name="Cha I.T."/>
            <person name="Park S.J."/>
            <person name="Kim S.J."/>
            <person name="Kim J.G."/>
            <person name="Jung M.Y."/>
            <person name="Shin K.S."/>
            <person name="Kwon K.K."/>
            <person name="Yang S.H."/>
            <person name="Seo Y.S."/>
            <person name="Rhee S.K."/>
        </authorList>
    </citation>
    <scope>NUCLEOTIDE SEQUENCE [LARGE SCALE GENOMIC DNA]</scope>
    <source>
        <strain evidence="8 9">KCTC 23939</strain>
    </source>
</reference>
<feature type="domain" description="PKD" evidence="7">
    <location>
        <begin position="927"/>
        <end position="980"/>
    </location>
</feature>
<feature type="active site" description="Charge relay system" evidence="5">
    <location>
        <position position="367"/>
    </location>
</feature>
<dbReference type="PRINTS" id="PR00723">
    <property type="entry name" value="SUBTILISIN"/>
</dbReference>
<sequence length="1382" mass="151921">MIKRPTYWLTLLLILISTYGQAQDSHVLPGVLYVKIKSSPSTADASTELFQFSEMENLKSYTPLRKNANGDRQRASVLDGLFKVVVDPSTDIAALCASLHKYANVSYAEPIYAAQLLYVPDDPESTTPNQEYLSVIRAFEAWDVTKGSSDIVIGISDTGLNLTHDDIKSKLYTNTNDPMNGLDDDENGYVDDFQGYDFADNDSLPKCDDSFHGNRVGGLAGAATDNGFGMAGVGFNTMISPLKVYSTALKFINSGYESILYAADNGYDVINLSWGGPNTYSQANQDIITYAAVEKNVVIVAAAGNTPEDIRFYPASYDHVLSVAASNLNDTKASFSTYNYDVDLMAPGNTIYSTDSGNGFAKDNGTSYSAPMVAGAAALVKSVFPDLNSLQIMQQLRVTSDPVYTTGTNQTYEGKLGYGRLNVSNAVRKDSAKSIRLENLVYDNGNGNYAFYGDTIVLSFEAKNYLFPTDSATLSFTSASSHVEIIRETIYLGAMNTLESDSIQEKIFVIAKDTPPGTDLEIKVSITDGSYIDFQYIELTTDPDRLDLNNDQFSITLSGNGDLGFISDGYYNGVGFQWDDQLIAAKMGVAVSLDRSHVSDNFPDSIYTNTKASDFVAISPIRFAHHTTPDLHATSVFRDDSAATPLEIVMEQNTLTNRGANFLIQEYRLMNNATESREGLACSFYLDWEIFNTMQNRSFYDTESKTLITYNLDSSVVVGLLTYYDSLPRAQSLDLDVYNGNEQDVQMHYTDSVKYALAREVRFDSAGWQGNGNNVSVMLTHDSIALAPSKSRRVAYFMGLSHSFEGLAAVMDSARQVYEEYLNLPVLLERYVSCQGASVSIAPASGEVFRFFSDPLGENIIGEGDTLKTGAIVSDTTFYVANLDSGYEGSIQRIEIALLAQIADFQMSTDTLFLDNSVNSVTFTDLSFDPASWYWDFDNGSQITTQNATVYFRDPGVYTISLTIETNSGCTQTITKELLVANRPPLPDIEDQQVCADQDFTVSAPNADSIAVYLDGSSPTPLQEGPSITLEGISSDTAYYFTNTSGPFESLRKRVYFSINHANATFEYLPDTLNEATGVLFINTSPESASAQWYVDGLLKSELDTFYMEVRKASYEITLSITNTTGCANATTQSVTFATSPLPMAENQLICTGSNLLLEPNNGEWFAFYANEALSHLIKKGRNLTIAELKKDTMIYVTGLDSILPSAAIPVEITVALPQFSIIATPDTLYLSEQSTTSFSTNNDELIGWDWYIDNTPTETTSHPILYFDTEGVYDIVLNATGPMGCTNSDTLKYPVYQSRPEVLLGVDDSQQVIYPNPTTGDLFIVVTAPTEVTISDVSGRIMQKIYLEESALIDLNHLPKDIYLLTLKSQKEISNHRVIFK</sequence>
<dbReference type="PANTHER" id="PTHR43399:SF4">
    <property type="entry name" value="CELL WALL-ASSOCIATED PROTEASE"/>
    <property type="match status" value="1"/>
</dbReference>